<keyword evidence="3" id="KW-0547">Nucleotide-binding</keyword>
<proteinExistence type="inferred from homology"/>
<evidence type="ECO:0000259" key="7">
    <source>
        <dbReference type="Pfam" id="PF07005"/>
    </source>
</evidence>
<evidence type="ECO:0000256" key="4">
    <source>
        <dbReference type="ARBA" id="ARBA00022777"/>
    </source>
</evidence>
<dbReference type="SUPFAM" id="SSF142764">
    <property type="entry name" value="YgbK-like"/>
    <property type="match status" value="1"/>
</dbReference>
<dbReference type="Gene3D" id="3.40.980.20">
    <property type="entry name" value="Four-carbon acid sugar kinase, nucleotide binding domain"/>
    <property type="match status" value="1"/>
</dbReference>
<accession>A0ABY2KJP5</accession>
<evidence type="ECO:0008006" key="11">
    <source>
        <dbReference type="Google" id="ProtNLM"/>
    </source>
</evidence>
<dbReference type="Pfam" id="PF07005">
    <property type="entry name" value="SBD_N"/>
    <property type="match status" value="1"/>
</dbReference>
<evidence type="ECO:0000256" key="1">
    <source>
        <dbReference type="ARBA" id="ARBA00005715"/>
    </source>
</evidence>
<feature type="domain" description="Four-carbon acid sugar kinase N-terminal" evidence="7">
    <location>
        <begin position="8"/>
        <end position="132"/>
    </location>
</feature>
<organism evidence="9 10">
    <name type="scientific">Pseudotabrizicola sediminis</name>
    <dbReference type="NCBI Taxonomy" id="2486418"/>
    <lineage>
        <taxon>Bacteria</taxon>
        <taxon>Pseudomonadati</taxon>
        <taxon>Pseudomonadota</taxon>
        <taxon>Alphaproteobacteria</taxon>
        <taxon>Rhodobacterales</taxon>
        <taxon>Paracoccaceae</taxon>
        <taxon>Pseudotabrizicola</taxon>
    </lineage>
</organism>
<dbReference type="Proteomes" id="UP000297741">
    <property type="component" value="Unassembled WGS sequence"/>
</dbReference>
<dbReference type="InterPro" id="IPR042213">
    <property type="entry name" value="NBD_C_sf"/>
</dbReference>
<dbReference type="Gene3D" id="3.40.50.10840">
    <property type="entry name" value="Putative sugar-binding, N-terminal domain"/>
    <property type="match status" value="1"/>
</dbReference>
<evidence type="ECO:0000256" key="3">
    <source>
        <dbReference type="ARBA" id="ARBA00022741"/>
    </source>
</evidence>
<evidence type="ECO:0000259" key="8">
    <source>
        <dbReference type="Pfam" id="PF17042"/>
    </source>
</evidence>
<comment type="caution">
    <text evidence="9">The sequence shown here is derived from an EMBL/GenBank/DDBJ whole genome shotgun (WGS) entry which is preliminary data.</text>
</comment>
<protein>
    <recommendedName>
        <fullName evidence="11">Four-carbon acid sugar kinase family protein</fullName>
    </recommendedName>
</protein>
<keyword evidence="2" id="KW-0808">Transferase</keyword>
<dbReference type="EMBL" id="RPEM01000008">
    <property type="protein sequence ID" value="TGD42649.1"/>
    <property type="molecule type" value="Genomic_DNA"/>
</dbReference>
<keyword evidence="4" id="KW-0418">Kinase</keyword>
<dbReference type="InterPro" id="IPR031475">
    <property type="entry name" value="NBD_C"/>
</dbReference>
<keyword evidence="6" id="KW-0119">Carbohydrate metabolism</keyword>
<evidence type="ECO:0000256" key="5">
    <source>
        <dbReference type="ARBA" id="ARBA00022840"/>
    </source>
</evidence>
<name>A0ABY2KJP5_9RHOB</name>
<comment type="similarity">
    <text evidence="1">Belongs to the four-carbon acid sugar kinase family.</text>
</comment>
<evidence type="ECO:0000313" key="10">
    <source>
        <dbReference type="Proteomes" id="UP000297741"/>
    </source>
</evidence>
<reference evidence="9 10" key="1">
    <citation type="submission" date="2018-11" db="EMBL/GenBank/DDBJ databases">
        <title>Tabrizicola sp. isolated from sediment of alpine lake.</title>
        <authorList>
            <person name="Liu Z."/>
        </authorList>
    </citation>
    <scope>NUCLEOTIDE SEQUENCE [LARGE SCALE GENOMIC DNA]</scope>
    <source>
        <strain evidence="9 10">DRYC-M-16</strain>
    </source>
</reference>
<evidence type="ECO:0000256" key="2">
    <source>
        <dbReference type="ARBA" id="ARBA00022679"/>
    </source>
</evidence>
<dbReference type="InterPro" id="IPR010737">
    <property type="entry name" value="4-carb_acid_sugar_kinase_N"/>
</dbReference>
<sequence length="347" mass="34622">MTLGPKVIIIADDLTGALDSSVAFAARGMAVICATSTDHLDAALHSGAQVIAVSTGSRDDTQDAAVARIVQVRAAVKGDPLARTAIVFKKIDSRMKGHIAAELQALCSPGQPVLVCPAIPRLGRFVEAGHVTGMGIEHAIPVAARAGVDVSAVLNARTEAQIDAGLAAAPDTAVLVGAAGLAEALARRLTGSAPPAAHLGLASPALFAIGSRDPITLAQLAGFNVAPAPDGAVPPPPAASDPVMILQMQPGRSEASPLQAAARFATGVALWVKATQPAAVLACGGSTAEAVLSELGIGLLEVRGEVLPGLPVSTALTGWPGLQIVTKSGGFGAPDTVARLIACAAPR</sequence>
<keyword evidence="10" id="KW-1185">Reference proteome</keyword>
<evidence type="ECO:0000313" key="9">
    <source>
        <dbReference type="EMBL" id="TGD42649.1"/>
    </source>
</evidence>
<keyword evidence="5" id="KW-0067">ATP-binding</keyword>
<dbReference type="InterPro" id="IPR037051">
    <property type="entry name" value="4-carb_acid_sugar_kinase_N_sf"/>
</dbReference>
<dbReference type="RefSeq" id="WP_135431999.1">
    <property type="nucleotide sequence ID" value="NZ_RPEM01000008.1"/>
</dbReference>
<dbReference type="Pfam" id="PF17042">
    <property type="entry name" value="NBD_C"/>
    <property type="match status" value="1"/>
</dbReference>
<evidence type="ECO:0000256" key="6">
    <source>
        <dbReference type="ARBA" id="ARBA00023277"/>
    </source>
</evidence>
<feature type="domain" description="Four-carbon acid sugar kinase nucleotide binding" evidence="8">
    <location>
        <begin position="260"/>
        <end position="336"/>
    </location>
</feature>
<gene>
    <name evidence="9" type="ORF">EEB11_12950</name>
</gene>